<comment type="caution">
    <text evidence="7">The sequence shown here is derived from an EMBL/GenBank/DDBJ whole genome shotgun (WGS) entry which is preliminary data.</text>
</comment>
<keyword evidence="2" id="KW-0805">Transcription regulation</keyword>
<keyword evidence="3" id="KW-0238">DNA-binding</keyword>
<dbReference type="RefSeq" id="XP_013263554.1">
    <property type="nucleotide sequence ID" value="XM_013408100.1"/>
</dbReference>
<dbReference type="AlphaFoldDB" id="A0A072PLJ4"/>
<dbReference type="GO" id="GO:0005634">
    <property type="term" value="C:nucleus"/>
    <property type="evidence" value="ECO:0007669"/>
    <property type="project" value="UniProtKB-SubCell"/>
</dbReference>
<dbReference type="HOGENOM" id="CLU_010813_2_0_1"/>
<evidence type="ECO:0000256" key="2">
    <source>
        <dbReference type="ARBA" id="ARBA00023015"/>
    </source>
</evidence>
<evidence type="ECO:0000313" key="8">
    <source>
        <dbReference type="Proteomes" id="UP000027920"/>
    </source>
</evidence>
<sequence>MPIDRESQEAQCFMWLGCSWRETESNRIETNRIETRSDVTEEKEPLGSARVGRICCVGYKLGDVNLFHGIPFLSREGQQWIGLRTDETDDSLYDGEVHGPLWQNQQQAWPSLLFRENMAPWKTRKLPSRGLVEKYLSFYNNSPFSEVFPIADKVLFPEVIENAYRGDLSTLPGNFQAKACVFAFLAFTSMIGFPSGAELPPVDFESCLNATHLLMPDILNASPSTEVVDALMMLAVYQFGCGNIQTTDIILSLAIRFLFMLKAHLYPGEVIDGLPSESMNTEHRTILHRRELFWIGYILDKEITFRTGRPPIVNDISCDLTLPRYYWSQVSIEFTGHPRLPGDLRLSLIKSKAYEKL</sequence>
<dbReference type="STRING" id="1182545.A0A072PLJ4"/>
<keyword evidence="8" id="KW-1185">Reference proteome</keyword>
<keyword evidence="5" id="KW-0539">Nucleus</keyword>
<dbReference type="InterPro" id="IPR050987">
    <property type="entry name" value="AtrR-like"/>
</dbReference>
<dbReference type="VEuPathDB" id="FungiDB:A1O9_02528"/>
<dbReference type="GO" id="GO:0003677">
    <property type="term" value="F:DNA binding"/>
    <property type="evidence" value="ECO:0007669"/>
    <property type="project" value="UniProtKB-KW"/>
</dbReference>
<organism evidence="7 8">
    <name type="scientific">Exophiala aquamarina CBS 119918</name>
    <dbReference type="NCBI Taxonomy" id="1182545"/>
    <lineage>
        <taxon>Eukaryota</taxon>
        <taxon>Fungi</taxon>
        <taxon>Dikarya</taxon>
        <taxon>Ascomycota</taxon>
        <taxon>Pezizomycotina</taxon>
        <taxon>Eurotiomycetes</taxon>
        <taxon>Chaetothyriomycetidae</taxon>
        <taxon>Chaetothyriales</taxon>
        <taxon>Herpotrichiellaceae</taxon>
        <taxon>Exophiala</taxon>
    </lineage>
</organism>
<accession>A0A072PLJ4</accession>
<evidence type="ECO:0000313" key="7">
    <source>
        <dbReference type="EMBL" id="KEF60964.1"/>
    </source>
</evidence>
<dbReference type="Pfam" id="PF04082">
    <property type="entry name" value="Fungal_trans"/>
    <property type="match status" value="1"/>
</dbReference>
<protein>
    <recommendedName>
        <fullName evidence="6">Xylanolytic transcriptional activator regulatory domain-containing protein</fullName>
    </recommendedName>
</protein>
<evidence type="ECO:0000259" key="6">
    <source>
        <dbReference type="SMART" id="SM00906"/>
    </source>
</evidence>
<dbReference type="GO" id="GO:0008270">
    <property type="term" value="F:zinc ion binding"/>
    <property type="evidence" value="ECO:0007669"/>
    <property type="project" value="InterPro"/>
</dbReference>
<keyword evidence="4" id="KW-0804">Transcription</keyword>
<name>A0A072PLJ4_9EURO</name>
<dbReference type="PANTHER" id="PTHR46910:SF37">
    <property type="entry name" value="ZN(II)2CYS6 TRANSCRIPTION FACTOR (EUROFUNG)"/>
    <property type="match status" value="1"/>
</dbReference>
<evidence type="ECO:0000256" key="5">
    <source>
        <dbReference type="ARBA" id="ARBA00023242"/>
    </source>
</evidence>
<comment type="subcellular location">
    <subcellularLocation>
        <location evidence="1">Nucleus</location>
    </subcellularLocation>
</comment>
<dbReference type="InterPro" id="IPR007219">
    <property type="entry name" value="XnlR_reg_dom"/>
</dbReference>
<dbReference type="CDD" id="cd12148">
    <property type="entry name" value="fungal_TF_MHR"/>
    <property type="match status" value="1"/>
</dbReference>
<dbReference type="GO" id="GO:0003700">
    <property type="term" value="F:DNA-binding transcription factor activity"/>
    <property type="evidence" value="ECO:0007669"/>
    <property type="project" value="InterPro"/>
</dbReference>
<proteinExistence type="predicted"/>
<dbReference type="Proteomes" id="UP000027920">
    <property type="component" value="Unassembled WGS sequence"/>
</dbReference>
<evidence type="ECO:0000256" key="4">
    <source>
        <dbReference type="ARBA" id="ARBA00023163"/>
    </source>
</evidence>
<dbReference type="OrthoDB" id="4116913at2759"/>
<reference evidence="7 8" key="1">
    <citation type="submission" date="2013-03" db="EMBL/GenBank/DDBJ databases">
        <title>The Genome Sequence of Exophiala aquamarina CBS 119918.</title>
        <authorList>
            <consortium name="The Broad Institute Genomics Platform"/>
            <person name="Cuomo C."/>
            <person name="de Hoog S."/>
            <person name="Gorbushina A."/>
            <person name="Walker B."/>
            <person name="Young S.K."/>
            <person name="Zeng Q."/>
            <person name="Gargeya S."/>
            <person name="Fitzgerald M."/>
            <person name="Haas B."/>
            <person name="Abouelleil A."/>
            <person name="Allen A.W."/>
            <person name="Alvarado L."/>
            <person name="Arachchi H.M."/>
            <person name="Berlin A.M."/>
            <person name="Chapman S.B."/>
            <person name="Gainer-Dewar J."/>
            <person name="Goldberg J."/>
            <person name="Griggs A."/>
            <person name="Gujja S."/>
            <person name="Hansen M."/>
            <person name="Howarth C."/>
            <person name="Imamovic A."/>
            <person name="Ireland A."/>
            <person name="Larimer J."/>
            <person name="McCowan C."/>
            <person name="Murphy C."/>
            <person name="Pearson M."/>
            <person name="Poon T.W."/>
            <person name="Priest M."/>
            <person name="Roberts A."/>
            <person name="Saif S."/>
            <person name="Shea T."/>
            <person name="Sisk P."/>
            <person name="Sykes S."/>
            <person name="Wortman J."/>
            <person name="Nusbaum C."/>
            <person name="Birren B."/>
        </authorList>
    </citation>
    <scope>NUCLEOTIDE SEQUENCE [LARGE SCALE GENOMIC DNA]</scope>
    <source>
        <strain evidence="7 8">CBS 119918</strain>
    </source>
</reference>
<evidence type="ECO:0000256" key="1">
    <source>
        <dbReference type="ARBA" id="ARBA00004123"/>
    </source>
</evidence>
<dbReference type="GeneID" id="25277470"/>
<evidence type="ECO:0000256" key="3">
    <source>
        <dbReference type="ARBA" id="ARBA00023125"/>
    </source>
</evidence>
<dbReference type="GO" id="GO:0006351">
    <property type="term" value="P:DNA-templated transcription"/>
    <property type="evidence" value="ECO:0007669"/>
    <property type="project" value="InterPro"/>
</dbReference>
<dbReference type="EMBL" id="AMGV01000002">
    <property type="protein sequence ID" value="KEF60964.1"/>
    <property type="molecule type" value="Genomic_DNA"/>
</dbReference>
<gene>
    <name evidence="7" type="ORF">A1O9_02528</name>
</gene>
<feature type="domain" description="Xylanolytic transcriptional activator regulatory" evidence="6">
    <location>
        <begin position="247"/>
        <end position="329"/>
    </location>
</feature>
<dbReference type="PANTHER" id="PTHR46910">
    <property type="entry name" value="TRANSCRIPTION FACTOR PDR1"/>
    <property type="match status" value="1"/>
</dbReference>
<dbReference type="SMART" id="SM00906">
    <property type="entry name" value="Fungal_trans"/>
    <property type="match status" value="1"/>
</dbReference>